<protein>
    <submittedName>
        <fullName evidence="6">ABC transporter substrate-binding protein</fullName>
    </submittedName>
</protein>
<gene>
    <name evidence="6" type="ORF">ML536_00905</name>
</gene>
<dbReference type="SUPFAM" id="SSF53822">
    <property type="entry name" value="Periplasmic binding protein-like I"/>
    <property type="match status" value="1"/>
</dbReference>
<dbReference type="EMBL" id="JALAZD010000001">
    <property type="protein sequence ID" value="MCI0125378.1"/>
    <property type="molecule type" value="Genomic_DNA"/>
</dbReference>
<comment type="caution">
    <text evidence="6">The sequence shown here is derived from an EMBL/GenBank/DDBJ whole genome shotgun (WGS) entry which is preliminary data.</text>
</comment>
<evidence type="ECO:0000256" key="3">
    <source>
        <dbReference type="ARBA" id="ARBA00022970"/>
    </source>
</evidence>
<evidence type="ECO:0000259" key="5">
    <source>
        <dbReference type="Pfam" id="PF13458"/>
    </source>
</evidence>
<keyword evidence="2 4" id="KW-0732">Signal</keyword>
<dbReference type="RefSeq" id="WP_281734623.1">
    <property type="nucleotide sequence ID" value="NZ_JAKETQ010000001.1"/>
</dbReference>
<dbReference type="Gene3D" id="3.40.50.2300">
    <property type="match status" value="2"/>
</dbReference>
<dbReference type="CDD" id="cd06268">
    <property type="entry name" value="PBP1_ABC_transporter_LIVBP-like"/>
    <property type="match status" value="1"/>
</dbReference>
<evidence type="ECO:0000256" key="2">
    <source>
        <dbReference type="ARBA" id="ARBA00022729"/>
    </source>
</evidence>
<dbReference type="AlphaFoldDB" id="A0AA41QJ20"/>
<dbReference type="InterPro" id="IPR028082">
    <property type="entry name" value="Peripla_BP_I"/>
</dbReference>
<keyword evidence="3" id="KW-0029">Amino-acid transport</keyword>
<evidence type="ECO:0000256" key="4">
    <source>
        <dbReference type="SAM" id="SignalP"/>
    </source>
</evidence>
<feature type="chain" id="PRO_5041356261" evidence="4">
    <location>
        <begin position="24"/>
        <end position="423"/>
    </location>
</feature>
<dbReference type="InterPro" id="IPR051010">
    <property type="entry name" value="BCAA_transport"/>
</dbReference>
<name>A0AA41QJ20_9HYPH</name>
<dbReference type="GO" id="GO:0006865">
    <property type="term" value="P:amino acid transport"/>
    <property type="evidence" value="ECO:0007669"/>
    <property type="project" value="UniProtKB-KW"/>
</dbReference>
<feature type="signal peptide" evidence="4">
    <location>
        <begin position="1"/>
        <end position="23"/>
    </location>
</feature>
<feature type="domain" description="Leucine-binding protein" evidence="5">
    <location>
        <begin position="30"/>
        <end position="380"/>
    </location>
</feature>
<keyword evidence="3" id="KW-0813">Transport</keyword>
<evidence type="ECO:0000313" key="7">
    <source>
        <dbReference type="Proteomes" id="UP001156140"/>
    </source>
</evidence>
<evidence type="ECO:0000256" key="1">
    <source>
        <dbReference type="ARBA" id="ARBA00010062"/>
    </source>
</evidence>
<dbReference type="PANTHER" id="PTHR30483:SF6">
    <property type="entry name" value="PERIPLASMIC BINDING PROTEIN OF ABC TRANSPORTER FOR NATURAL AMINO ACIDS"/>
    <property type="match status" value="1"/>
</dbReference>
<evidence type="ECO:0000313" key="6">
    <source>
        <dbReference type="EMBL" id="MCI0125378.1"/>
    </source>
</evidence>
<keyword evidence="7" id="KW-1185">Reference proteome</keyword>
<accession>A0AA41QJ20</accession>
<reference evidence="6" key="1">
    <citation type="submission" date="2022-03" db="EMBL/GenBank/DDBJ databases">
        <title>The complete genome sequence of a Methyloterrigena soli.</title>
        <authorList>
            <person name="Zi Z."/>
        </authorList>
    </citation>
    <scope>NUCLEOTIDE SEQUENCE</scope>
    <source>
        <strain evidence="6">M48</strain>
    </source>
</reference>
<dbReference type="Proteomes" id="UP001156140">
    <property type="component" value="Unassembled WGS sequence"/>
</dbReference>
<dbReference type="Pfam" id="PF13458">
    <property type="entry name" value="Peripla_BP_6"/>
    <property type="match status" value="1"/>
</dbReference>
<proteinExistence type="inferred from homology"/>
<sequence length="423" mass="45227">MLRSLLSPTALIICGVFAQPVLAQAEPAKQVHIGVILPAATDPQSLEASVAKAAQQGAAMAEEEFQLNASMFEMDFAVVTAQANGADVVAAADSLVADGKAFAIAGAFDAEEGRLLSDWSAAKGVPFVNLFAADDRLRNELCKPTSFHVAPSAAMYLDSLAGWFVRAGFRNWFIVEADTEEGAGQYARLGRALNDRHFGAREVGHAVVPAGGAIGEDVLSNISGSGADVVVLLTPAEDQLTALKAMEAAGIKLMVTGFPYPETQTRSFFALSREAAPKLGSGMRATAWEPTLDAYGARELNARYMDRWGEPMEAAAWATYQGVKVFFEAAMFGGSTEPDAVLNYLSAPTSVFDVWKGIGTSFRPWDHQLRQPLYLSQIDETATDAKQMGLLVGELPAIYMPGTDPVERLDQMGDLASQSQCRF</sequence>
<dbReference type="PANTHER" id="PTHR30483">
    <property type="entry name" value="LEUCINE-SPECIFIC-BINDING PROTEIN"/>
    <property type="match status" value="1"/>
</dbReference>
<comment type="similarity">
    <text evidence="1">Belongs to the leucine-binding protein family.</text>
</comment>
<dbReference type="InterPro" id="IPR028081">
    <property type="entry name" value="Leu-bd"/>
</dbReference>
<organism evidence="6 7">
    <name type="scientific">Paradevosia shaoguanensis</name>
    <dbReference type="NCBI Taxonomy" id="1335043"/>
    <lineage>
        <taxon>Bacteria</taxon>
        <taxon>Pseudomonadati</taxon>
        <taxon>Pseudomonadota</taxon>
        <taxon>Alphaproteobacteria</taxon>
        <taxon>Hyphomicrobiales</taxon>
        <taxon>Devosiaceae</taxon>
        <taxon>Paradevosia</taxon>
    </lineage>
</organism>